<keyword evidence="7" id="KW-1133">Transmembrane helix</keyword>
<comment type="catalytic activity">
    <reaction evidence="12">
        <text>a beta-D-galactoside + CMP-N-acetyl-beta-neuraminate = an N-acetyl-alpha-neuraminyl-(2-&gt;6)-beta-D-galactosyl derivative + CMP + H(+)</text>
        <dbReference type="Rhea" id="RHEA:52104"/>
        <dbReference type="ChEBI" id="CHEBI:15378"/>
        <dbReference type="ChEBI" id="CHEBI:28034"/>
        <dbReference type="ChEBI" id="CHEBI:57812"/>
        <dbReference type="ChEBI" id="CHEBI:60377"/>
        <dbReference type="ChEBI" id="CHEBI:136398"/>
        <dbReference type="EC" id="2.4.3.1"/>
    </reaction>
</comment>
<dbReference type="AlphaFoldDB" id="A0A8C4QPP0"/>
<keyword evidence="9" id="KW-0472">Membrane</keyword>
<keyword evidence="16" id="KW-1185">Reference proteome</keyword>
<evidence type="ECO:0000256" key="10">
    <source>
        <dbReference type="ARBA" id="ARBA00023157"/>
    </source>
</evidence>
<evidence type="ECO:0000256" key="5">
    <source>
        <dbReference type="ARBA" id="ARBA00022692"/>
    </source>
</evidence>
<keyword evidence="4" id="KW-0808">Transferase</keyword>
<dbReference type="Pfam" id="PF00777">
    <property type="entry name" value="Glyco_transf_29"/>
    <property type="match status" value="1"/>
</dbReference>
<dbReference type="GeneTree" id="ENSGT00940000157053"/>
<evidence type="ECO:0000313" key="16">
    <source>
        <dbReference type="Proteomes" id="UP000694388"/>
    </source>
</evidence>
<dbReference type="InterPro" id="IPR001675">
    <property type="entry name" value="Glyco_trans_29"/>
</dbReference>
<organism evidence="15 16">
    <name type="scientific">Eptatretus burgeri</name>
    <name type="common">Inshore hagfish</name>
    <dbReference type="NCBI Taxonomy" id="7764"/>
    <lineage>
        <taxon>Eukaryota</taxon>
        <taxon>Metazoa</taxon>
        <taxon>Chordata</taxon>
        <taxon>Craniata</taxon>
        <taxon>Vertebrata</taxon>
        <taxon>Cyclostomata</taxon>
        <taxon>Myxini</taxon>
        <taxon>Myxiniformes</taxon>
        <taxon>Myxinidae</taxon>
        <taxon>Eptatretinae</taxon>
        <taxon>Eptatretus</taxon>
    </lineage>
</organism>
<reference evidence="15" key="2">
    <citation type="submission" date="2025-09" db="UniProtKB">
        <authorList>
            <consortium name="Ensembl"/>
        </authorList>
    </citation>
    <scope>IDENTIFICATION</scope>
</reference>
<comment type="subcellular location">
    <subcellularLocation>
        <location evidence="1">Golgi apparatus</location>
        <location evidence="1">Golgi stack membrane</location>
        <topology evidence="1">Single-pass type II membrane protein</topology>
    </subcellularLocation>
</comment>
<evidence type="ECO:0000256" key="9">
    <source>
        <dbReference type="ARBA" id="ARBA00023136"/>
    </source>
</evidence>
<protein>
    <recommendedName>
        <fullName evidence="13">beta-galactoside alpha-(2,6)-sialyltransferase</fullName>
        <ecNumber evidence="13">2.4.3.1</ecNumber>
    </recommendedName>
</protein>
<reference evidence="15" key="1">
    <citation type="submission" date="2025-08" db="UniProtKB">
        <authorList>
            <consortium name="Ensembl"/>
        </authorList>
    </citation>
    <scope>IDENTIFICATION</scope>
</reference>
<dbReference type="Ensembl" id="ENSEBUT00000019298.1">
    <property type="protein sequence ID" value="ENSEBUP00000018722.1"/>
    <property type="gene ID" value="ENSEBUG00000011685.1"/>
</dbReference>
<evidence type="ECO:0000256" key="4">
    <source>
        <dbReference type="ARBA" id="ARBA00022679"/>
    </source>
</evidence>
<keyword evidence="5" id="KW-0812">Transmembrane</keyword>
<dbReference type="Gene3D" id="3.90.1480.20">
    <property type="entry name" value="Glycosyl transferase family 29"/>
    <property type="match status" value="1"/>
</dbReference>
<keyword evidence="10" id="KW-1015">Disulfide bond</keyword>
<evidence type="ECO:0000256" key="11">
    <source>
        <dbReference type="ARBA" id="ARBA00023180"/>
    </source>
</evidence>
<evidence type="ECO:0000313" key="15">
    <source>
        <dbReference type="Ensembl" id="ENSEBUP00000018722.1"/>
    </source>
</evidence>
<dbReference type="PANTHER" id="PTHR46059:SF1">
    <property type="entry name" value="BETA-GALACTOSIDE ALPHA-2,6-SIALYLTRANSFERASE"/>
    <property type="match status" value="1"/>
</dbReference>
<sequence length="257" mass="29427">GFEPLTSDFREETPSVRLPNMAQVLRPTPQEIANNCGGSSRSRSGGRSTMSVPGGGGRRELSFIHSDAHDYIMRFNSAPTAGFENDVGSRTSIRLMNSQVTSASFIHSLSLLTLPWFHNPDFDFFPTFLRRRQQQPHQNIYLIHPAFYWGLWDILNDNSDEELPLNPPSSGFMGLMLMLWLCDEVRAYEFLPSLRFTELCHYHENLWIRECSTGAYHPLLLEKQILRYISISTPNEVYNGRATIHGFRSMSWSTCET</sequence>
<evidence type="ECO:0000256" key="12">
    <source>
        <dbReference type="ARBA" id="ARBA00034249"/>
    </source>
</evidence>
<evidence type="ECO:0000256" key="14">
    <source>
        <dbReference type="SAM" id="MobiDB-lite"/>
    </source>
</evidence>
<evidence type="ECO:0000256" key="2">
    <source>
        <dbReference type="ARBA" id="ARBA00006003"/>
    </source>
</evidence>
<keyword evidence="6" id="KW-0735">Signal-anchor</keyword>
<evidence type="ECO:0000256" key="13">
    <source>
        <dbReference type="ARBA" id="ARBA00034329"/>
    </source>
</evidence>
<evidence type="ECO:0000256" key="7">
    <source>
        <dbReference type="ARBA" id="ARBA00022989"/>
    </source>
</evidence>
<feature type="compositionally biased region" description="Low complexity" evidence="14">
    <location>
        <begin position="37"/>
        <end position="48"/>
    </location>
</feature>
<keyword evidence="11" id="KW-0325">Glycoprotein</keyword>
<dbReference type="InterPro" id="IPR038578">
    <property type="entry name" value="GT29-like_sf"/>
</dbReference>
<evidence type="ECO:0000256" key="6">
    <source>
        <dbReference type="ARBA" id="ARBA00022968"/>
    </source>
</evidence>
<comment type="similarity">
    <text evidence="2">Belongs to the glycosyltransferase 29 family.</text>
</comment>
<dbReference type="EC" id="2.4.3.1" evidence="13"/>
<dbReference type="GO" id="GO:0097503">
    <property type="term" value="P:sialylation"/>
    <property type="evidence" value="ECO:0007669"/>
    <property type="project" value="TreeGrafter"/>
</dbReference>
<dbReference type="Proteomes" id="UP000694388">
    <property type="component" value="Unplaced"/>
</dbReference>
<evidence type="ECO:0000256" key="8">
    <source>
        <dbReference type="ARBA" id="ARBA00023034"/>
    </source>
</evidence>
<accession>A0A8C4QPP0</accession>
<feature type="region of interest" description="Disordered" evidence="14">
    <location>
        <begin position="1"/>
        <end position="59"/>
    </location>
</feature>
<keyword evidence="8" id="KW-0333">Golgi apparatus</keyword>
<keyword evidence="3" id="KW-0328">Glycosyltransferase</keyword>
<dbReference type="GO" id="GO:0032580">
    <property type="term" value="C:Golgi cisterna membrane"/>
    <property type="evidence" value="ECO:0007669"/>
    <property type="project" value="UniProtKB-SubCell"/>
</dbReference>
<evidence type="ECO:0000256" key="1">
    <source>
        <dbReference type="ARBA" id="ARBA00004447"/>
    </source>
</evidence>
<dbReference type="PANTHER" id="PTHR46059">
    <property type="entry name" value="BETA-GALACTOSIDE ALPHA-2,6-SIALYLTRANSFERASE"/>
    <property type="match status" value="1"/>
</dbReference>
<dbReference type="GO" id="GO:0003835">
    <property type="term" value="F:beta-galactoside alpha-2,6-sialyltransferase activity"/>
    <property type="evidence" value="ECO:0007669"/>
    <property type="project" value="UniProtKB-EC"/>
</dbReference>
<name>A0A8C4QPP0_EPTBU</name>
<proteinExistence type="inferred from homology"/>
<evidence type="ECO:0000256" key="3">
    <source>
        <dbReference type="ARBA" id="ARBA00022676"/>
    </source>
</evidence>